<comment type="caution">
    <text evidence="8">The sequence shown here is derived from an EMBL/GenBank/DDBJ whole genome shotgun (WGS) entry which is preliminary data.</text>
</comment>
<feature type="transmembrane region" description="Helical" evidence="6">
    <location>
        <begin position="279"/>
        <end position="299"/>
    </location>
</feature>
<feature type="transmembrane region" description="Helical" evidence="6">
    <location>
        <begin position="311"/>
        <end position="335"/>
    </location>
</feature>
<feature type="compositionally biased region" description="Low complexity" evidence="5">
    <location>
        <begin position="217"/>
        <end position="226"/>
    </location>
</feature>
<feature type="transmembrane region" description="Helical" evidence="6">
    <location>
        <begin position="134"/>
        <end position="154"/>
    </location>
</feature>
<dbReference type="Pfam" id="PF01699">
    <property type="entry name" value="Na_Ca_ex"/>
    <property type="match status" value="2"/>
</dbReference>
<evidence type="ECO:0000256" key="5">
    <source>
        <dbReference type="SAM" id="MobiDB-lite"/>
    </source>
</evidence>
<evidence type="ECO:0000313" key="9">
    <source>
        <dbReference type="Proteomes" id="UP001596104"/>
    </source>
</evidence>
<feature type="transmembrane region" description="Helical" evidence="6">
    <location>
        <begin position="166"/>
        <end position="185"/>
    </location>
</feature>
<feature type="transmembrane region" description="Helical" evidence="6">
    <location>
        <begin position="341"/>
        <end position="363"/>
    </location>
</feature>
<feature type="transmembrane region" description="Helical" evidence="6">
    <location>
        <begin position="100"/>
        <end position="122"/>
    </location>
</feature>
<dbReference type="PANTHER" id="PTHR37958">
    <property type="entry name" value="SODIUM-POTASSIUM/PROTON ANTIPORTER CHAA"/>
    <property type="match status" value="1"/>
</dbReference>
<protein>
    <submittedName>
        <fullName evidence="8">Calcium:proton antiporter</fullName>
    </submittedName>
</protein>
<keyword evidence="2 6" id="KW-0812">Transmembrane</keyword>
<evidence type="ECO:0000256" key="2">
    <source>
        <dbReference type="ARBA" id="ARBA00022692"/>
    </source>
</evidence>
<evidence type="ECO:0000256" key="6">
    <source>
        <dbReference type="SAM" id="Phobius"/>
    </source>
</evidence>
<gene>
    <name evidence="8" type="ORF">ACFPPC_22265</name>
</gene>
<proteinExistence type="predicted"/>
<feature type="domain" description="Sodium/calcium exchanger membrane region" evidence="7">
    <location>
        <begin position="33"/>
        <end position="187"/>
    </location>
</feature>
<feature type="transmembrane region" description="Helical" evidence="6">
    <location>
        <begin position="370"/>
        <end position="389"/>
    </location>
</feature>
<keyword evidence="3 6" id="KW-1133">Transmembrane helix</keyword>
<reference evidence="9" key="1">
    <citation type="journal article" date="2019" name="Int. J. Syst. Evol. Microbiol.">
        <title>The Global Catalogue of Microorganisms (GCM) 10K type strain sequencing project: providing services to taxonomists for standard genome sequencing and annotation.</title>
        <authorList>
            <consortium name="The Broad Institute Genomics Platform"/>
            <consortium name="The Broad Institute Genome Sequencing Center for Infectious Disease"/>
            <person name="Wu L."/>
            <person name="Ma J."/>
        </authorList>
    </citation>
    <scope>NUCLEOTIDE SEQUENCE [LARGE SCALE GENOMIC DNA]</scope>
    <source>
        <strain evidence="9">CGMCC 1.16326</strain>
    </source>
</reference>
<keyword evidence="9" id="KW-1185">Reference proteome</keyword>
<dbReference type="InterPro" id="IPR004837">
    <property type="entry name" value="NaCa_Exmemb"/>
</dbReference>
<evidence type="ECO:0000256" key="3">
    <source>
        <dbReference type="ARBA" id="ARBA00022989"/>
    </source>
</evidence>
<feature type="transmembrane region" description="Helical" evidence="6">
    <location>
        <begin position="65"/>
        <end position="88"/>
    </location>
</feature>
<dbReference type="PANTHER" id="PTHR37958:SF1">
    <property type="entry name" value="SODIUM-POTASSIUM_PROTON ANTIPORTER CHAA"/>
    <property type="match status" value="1"/>
</dbReference>
<dbReference type="EMBL" id="JBHSLV010000047">
    <property type="protein sequence ID" value="MFC5395358.1"/>
    <property type="molecule type" value="Genomic_DNA"/>
</dbReference>
<feature type="transmembrane region" description="Helical" evidence="6">
    <location>
        <begin position="247"/>
        <end position="273"/>
    </location>
</feature>
<feature type="domain" description="Sodium/calcium exchanger membrane region" evidence="7">
    <location>
        <begin position="247"/>
        <end position="388"/>
    </location>
</feature>
<feature type="transmembrane region" description="Helical" evidence="6">
    <location>
        <begin position="34"/>
        <end position="53"/>
    </location>
</feature>
<evidence type="ECO:0000259" key="7">
    <source>
        <dbReference type="Pfam" id="PF01699"/>
    </source>
</evidence>
<organism evidence="8 9">
    <name type="scientific">Bosea vestrisii</name>
    <dbReference type="NCBI Taxonomy" id="151416"/>
    <lineage>
        <taxon>Bacteria</taxon>
        <taxon>Pseudomonadati</taxon>
        <taxon>Pseudomonadota</taxon>
        <taxon>Alphaproteobacteria</taxon>
        <taxon>Hyphomicrobiales</taxon>
        <taxon>Boseaceae</taxon>
        <taxon>Bosea</taxon>
    </lineage>
</organism>
<dbReference type="InterPro" id="IPR052946">
    <property type="entry name" value="Alkaline_pH_Ca-Antiporter"/>
</dbReference>
<dbReference type="Proteomes" id="UP001596104">
    <property type="component" value="Unassembled WGS sequence"/>
</dbReference>
<sequence>MMIARLACAWASVAAFQLFGGTLLAQLGAPLPSLLIFAWLLGVIVWSAFGVVHEAEEIAHRLGEPYGTLILTLSIVIIEVALISAVMLGAKGAPTLGRDTMFAVLMIVLNGVVGIGLLIGGLRHFSQSYNLKGASAYLAVIIPLTLIPLVLPNFTTSTADGTLTTFQSIAFSLFTLLLYGAFLILQTGRHSVFFKEPAGESTMPYGAAYARARTQPDPELASAPAPDAEPDEEPSHPPSEGSTARHVVLLLANILPIVILAKSLAVVLDFGIAKLGAPVALGGILIAMVVFTPECIAALKAITANQLQRAINLCLGAAASTLGLTVPAVLVIGLITGQEVVLGLSGTNMVILSMTLLLSTLTFTGTRTTMLEGAVHLSVFFVFLVLVFSP</sequence>
<evidence type="ECO:0000256" key="1">
    <source>
        <dbReference type="ARBA" id="ARBA00004141"/>
    </source>
</evidence>
<feature type="region of interest" description="Disordered" evidence="5">
    <location>
        <begin position="217"/>
        <end position="241"/>
    </location>
</feature>
<name>A0ABW0HDQ4_9HYPH</name>
<dbReference type="RefSeq" id="WP_377011255.1">
    <property type="nucleotide sequence ID" value="NZ_JBHSLV010000047.1"/>
</dbReference>
<comment type="subcellular location">
    <subcellularLocation>
        <location evidence="1">Membrane</location>
        <topology evidence="1">Multi-pass membrane protein</topology>
    </subcellularLocation>
</comment>
<evidence type="ECO:0000256" key="4">
    <source>
        <dbReference type="ARBA" id="ARBA00023136"/>
    </source>
</evidence>
<keyword evidence="4 6" id="KW-0472">Membrane</keyword>
<accession>A0ABW0HDQ4</accession>
<evidence type="ECO:0000313" key="8">
    <source>
        <dbReference type="EMBL" id="MFC5395358.1"/>
    </source>
</evidence>